<sequence>MGEDTDDMVESTSKLRDLVKSITGFDIMKDENTFKDIYDIVIGISEKWDTLSDIDQASLLENLAGKNQSNALAAALSNVDLLKKSYEEATNAEGSAREEQEKYTKSIQHSIDKAKASLEKLAKDFLSSDFLKGFIDAGEKIITFLDKIIDKFGVLPSLITPIVAILSAKNKNFGKLA</sequence>
<keyword evidence="1" id="KW-1245">Viral tail assembly</keyword>
<reference evidence="2" key="1">
    <citation type="journal article" date="2021" name="Proc. Natl. Acad. Sci. U.S.A.">
        <title>A Catalog of Tens of Thousands of Viruses from Human Metagenomes Reveals Hidden Associations with Chronic Diseases.</title>
        <authorList>
            <person name="Tisza M.J."/>
            <person name="Buck C.B."/>
        </authorList>
    </citation>
    <scope>NUCLEOTIDE SEQUENCE</scope>
    <source>
        <strain evidence="2">CtiV651</strain>
    </source>
</reference>
<dbReference type="GO" id="GO:0098003">
    <property type="term" value="P:viral tail assembly"/>
    <property type="evidence" value="ECO:0007669"/>
    <property type="project" value="UniProtKB-KW"/>
</dbReference>
<accession>A0A8S5S5J5</accession>
<dbReference type="InterPro" id="IPR010090">
    <property type="entry name" value="Phage_tape_meas"/>
</dbReference>
<evidence type="ECO:0000256" key="1">
    <source>
        <dbReference type="ARBA" id="ARBA00022465"/>
    </source>
</evidence>
<evidence type="ECO:0000313" key="2">
    <source>
        <dbReference type="EMBL" id="DAF45935.1"/>
    </source>
</evidence>
<keyword evidence="1" id="KW-1188">Viral release from host cell</keyword>
<organism evidence="2">
    <name type="scientific">Siphoviridae sp. ctiV651</name>
    <dbReference type="NCBI Taxonomy" id="2827917"/>
    <lineage>
        <taxon>Viruses</taxon>
        <taxon>Duplodnaviria</taxon>
        <taxon>Heunggongvirae</taxon>
        <taxon>Uroviricota</taxon>
        <taxon>Caudoviricetes</taxon>
    </lineage>
</organism>
<dbReference type="EMBL" id="BK032528">
    <property type="protein sequence ID" value="DAF45935.1"/>
    <property type="molecule type" value="Genomic_DNA"/>
</dbReference>
<dbReference type="NCBIfam" id="TIGR01760">
    <property type="entry name" value="tape_meas_TP901"/>
    <property type="match status" value="1"/>
</dbReference>
<proteinExistence type="predicted"/>
<name>A0A8S5S5J5_9CAUD</name>
<protein>
    <submittedName>
        <fullName evidence="2">Minor tail protein</fullName>
    </submittedName>
</protein>